<dbReference type="Proteomes" id="UP000008281">
    <property type="component" value="Unassembled WGS sequence"/>
</dbReference>
<gene>
    <name evidence="1" type="ORF">CRE_24423</name>
</gene>
<dbReference type="CTD" id="9809564"/>
<dbReference type="HOGENOM" id="CLU_1972550_0_0_1"/>
<evidence type="ECO:0000313" key="2">
    <source>
        <dbReference type="Proteomes" id="UP000008281"/>
    </source>
</evidence>
<dbReference type="GeneID" id="9809564"/>
<dbReference type="AlphaFoldDB" id="E3MFY1"/>
<dbReference type="RefSeq" id="XP_003105013.2">
    <property type="nucleotide sequence ID" value="XM_003104965.2"/>
</dbReference>
<name>E3MFY1_CAERE</name>
<reference evidence="1" key="1">
    <citation type="submission" date="2007-07" db="EMBL/GenBank/DDBJ databases">
        <title>PCAP assembly of the Caenorhabditis remanei genome.</title>
        <authorList>
            <consortium name="The Caenorhabditis remanei Sequencing Consortium"/>
            <person name="Wilson R.K."/>
        </authorList>
    </citation>
    <scope>NUCLEOTIDE SEQUENCE [LARGE SCALE GENOMIC DNA]</scope>
    <source>
        <strain evidence="1">PB4641</strain>
    </source>
</reference>
<keyword evidence="2" id="KW-1185">Reference proteome</keyword>
<dbReference type="KEGG" id="crq:GCK72_008302"/>
<dbReference type="EMBL" id="DS268442">
    <property type="protein sequence ID" value="EFP01287.1"/>
    <property type="molecule type" value="Genomic_DNA"/>
</dbReference>
<dbReference type="PANTHER" id="PTHR37964:SF1">
    <property type="entry name" value="SUPPRESSOR-RELATED"/>
    <property type="match status" value="1"/>
</dbReference>
<proteinExistence type="predicted"/>
<dbReference type="PANTHER" id="PTHR37964">
    <property type="entry name" value="SUPPRESSOR"/>
    <property type="match status" value="1"/>
</dbReference>
<protein>
    <submittedName>
        <fullName evidence="1">Uncharacterized protein</fullName>
    </submittedName>
</protein>
<accession>E3MFY1</accession>
<sequence>MTVCEISLQFIDSKESMVLSDPELIKKIPLVARVINSYNPNWETTDTIVKTPLVIPFAHRGGKFVLDNMLKYQTLNKKSIDFEEARNKTFAEYSEIMDVAQHMGCEDFLLCFDYGIFKWLCDNMRNY</sequence>
<evidence type="ECO:0000313" key="1">
    <source>
        <dbReference type="EMBL" id="EFP01287.1"/>
    </source>
</evidence>
<organism evidence="2">
    <name type="scientific">Caenorhabditis remanei</name>
    <name type="common">Caenorhabditis vulgaris</name>
    <dbReference type="NCBI Taxonomy" id="31234"/>
    <lineage>
        <taxon>Eukaryota</taxon>
        <taxon>Metazoa</taxon>
        <taxon>Ecdysozoa</taxon>
        <taxon>Nematoda</taxon>
        <taxon>Chromadorea</taxon>
        <taxon>Rhabditida</taxon>
        <taxon>Rhabditina</taxon>
        <taxon>Rhabditomorpha</taxon>
        <taxon>Rhabditoidea</taxon>
        <taxon>Rhabditidae</taxon>
        <taxon>Peloderinae</taxon>
        <taxon>Caenorhabditis</taxon>
    </lineage>
</organism>
<dbReference type="InParanoid" id="E3MFY1"/>